<feature type="transmembrane region" description="Helical" evidence="2">
    <location>
        <begin position="84"/>
        <end position="104"/>
    </location>
</feature>
<dbReference type="AlphaFoldDB" id="A0AAJ6DDL3"/>
<feature type="transmembrane region" description="Helical" evidence="2">
    <location>
        <begin position="53"/>
        <end position="72"/>
    </location>
</feature>
<feature type="transmembrane region" description="Helical" evidence="2">
    <location>
        <begin position="157"/>
        <end position="176"/>
    </location>
</feature>
<protein>
    <submittedName>
        <fullName evidence="4">A24 family peptidase</fullName>
        <ecNumber evidence="4">3.4.23.-</ecNumber>
    </submittedName>
</protein>
<dbReference type="EMBL" id="CP122566">
    <property type="protein sequence ID" value="WGH94351.1"/>
    <property type="molecule type" value="Genomic_DNA"/>
</dbReference>
<feature type="transmembrane region" description="Helical" evidence="2">
    <location>
        <begin position="20"/>
        <end position="41"/>
    </location>
</feature>
<proteinExistence type="inferred from homology"/>
<dbReference type="GO" id="GO:0004190">
    <property type="term" value="F:aspartic-type endopeptidase activity"/>
    <property type="evidence" value="ECO:0007669"/>
    <property type="project" value="InterPro"/>
</dbReference>
<organism evidence="4 5">
    <name type="scientific">Auritidibacter ignavus</name>
    <dbReference type="NCBI Taxonomy" id="678932"/>
    <lineage>
        <taxon>Bacteria</taxon>
        <taxon>Bacillati</taxon>
        <taxon>Actinomycetota</taxon>
        <taxon>Actinomycetes</taxon>
        <taxon>Micrococcales</taxon>
        <taxon>Micrococcaceae</taxon>
        <taxon>Auritidibacter</taxon>
    </lineage>
</organism>
<evidence type="ECO:0000256" key="2">
    <source>
        <dbReference type="SAM" id="Phobius"/>
    </source>
</evidence>
<feature type="domain" description="Prepilin type IV endopeptidase peptidase" evidence="3">
    <location>
        <begin position="31"/>
        <end position="146"/>
    </location>
</feature>
<evidence type="ECO:0000259" key="3">
    <source>
        <dbReference type="Pfam" id="PF01478"/>
    </source>
</evidence>
<accession>A0AAJ6DDL3</accession>
<reference evidence="4 5" key="1">
    <citation type="submission" date="2023-03" db="EMBL/GenBank/DDBJ databases">
        <title>Complete genome sequences of several Auritidibacter ignavus strains isolated from ear infections.</title>
        <authorList>
            <person name="Baehr T."/>
            <person name="Baumhoegger A.M."/>
        </authorList>
    </citation>
    <scope>NUCLEOTIDE SEQUENCE [LARGE SCALE GENOMIC DNA]</scope>
    <source>
        <strain evidence="4 5">BABAE-6</strain>
    </source>
</reference>
<dbReference type="InterPro" id="IPR000045">
    <property type="entry name" value="Prepilin_IV_endopep_pep"/>
</dbReference>
<gene>
    <name evidence="4" type="ORF">QDX21_06085</name>
</gene>
<feature type="transmembrane region" description="Helical" evidence="2">
    <location>
        <begin position="125"/>
        <end position="151"/>
    </location>
</feature>
<dbReference type="Proteomes" id="UP001224674">
    <property type="component" value="Chromosome"/>
</dbReference>
<keyword evidence="5" id="KW-1185">Reference proteome</keyword>
<keyword evidence="2" id="KW-1133">Transmembrane helix</keyword>
<keyword evidence="2" id="KW-0472">Membrane</keyword>
<evidence type="ECO:0000313" key="5">
    <source>
        <dbReference type="Proteomes" id="UP001224674"/>
    </source>
</evidence>
<dbReference type="RefSeq" id="WP_279675383.1">
    <property type="nucleotide sequence ID" value="NZ_CP122566.1"/>
</dbReference>
<evidence type="ECO:0000256" key="1">
    <source>
        <dbReference type="ARBA" id="ARBA00005801"/>
    </source>
</evidence>
<evidence type="ECO:0000313" key="4">
    <source>
        <dbReference type="EMBL" id="WGH94351.1"/>
    </source>
</evidence>
<sequence>MLATVFSLLSEMTFSAHTPGFVWLCCVIAMLIYVVSCIVLFTVDVRQHRLPNGWTATLAIGAVAFLGVSTLIAPQDSVAHGRLATMVVGLFGYPAVTFVLHLITRGGLGMGDVKLAAGLGAYTGFVGWEATVVALVLGFVLGGLISLVAVVFTSATWASRIPFGPAMILAATFALLG</sequence>
<dbReference type="PANTHER" id="PTHR30487">
    <property type="entry name" value="TYPE 4 PREPILIN-LIKE PROTEINS LEADER PEPTIDE-PROCESSING ENZYME"/>
    <property type="match status" value="1"/>
</dbReference>
<comment type="similarity">
    <text evidence="1">Belongs to the peptidase A24 family.</text>
</comment>
<dbReference type="Pfam" id="PF01478">
    <property type="entry name" value="Peptidase_A24"/>
    <property type="match status" value="1"/>
</dbReference>
<keyword evidence="4" id="KW-0378">Hydrolase</keyword>
<keyword evidence="2" id="KW-0812">Transmembrane</keyword>
<name>A0AAJ6DDL3_9MICC</name>
<dbReference type="PANTHER" id="PTHR30487:SF0">
    <property type="entry name" value="PREPILIN LEADER PEPTIDASE_N-METHYLTRANSFERASE-RELATED"/>
    <property type="match status" value="1"/>
</dbReference>
<dbReference type="GO" id="GO:0005886">
    <property type="term" value="C:plasma membrane"/>
    <property type="evidence" value="ECO:0007669"/>
    <property type="project" value="TreeGrafter"/>
</dbReference>
<dbReference type="GO" id="GO:0006465">
    <property type="term" value="P:signal peptide processing"/>
    <property type="evidence" value="ECO:0007669"/>
    <property type="project" value="TreeGrafter"/>
</dbReference>
<dbReference type="EC" id="3.4.23.-" evidence="4"/>
<dbReference type="Gene3D" id="1.20.120.1220">
    <property type="match status" value="1"/>
</dbReference>
<dbReference type="InterPro" id="IPR050882">
    <property type="entry name" value="Prepilin_peptidase/N-MTase"/>
</dbReference>